<dbReference type="SUPFAM" id="SSF88659">
    <property type="entry name" value="Sigma3 and sigma4 domains of RNA polymerase sigma factors"/>
    <property type="match status" value="1"/>
</dbReference>
<keyword evidence="8" id="KW-1185">Reference proteome</keyword>
<dbReference type="InterPro" id="IPR013324">
    <property type="entry name" value="RNA_pol_sigma_r3/r4-like"/>
</dbReference>
<evidence type="ECO:0000313" key="7">
    <source>
        <dbReference type="EMBL" id="RZS75237.1"/>
    </source>
</evidence>
<dbReference type="GO" id="GO:0003677">
    <property type="term" value="F:DNA binding"/>
    <property type="evidence" value="ECO:0007669"/>
    <property type="project" value="InterPro"/>
</dbReference>
<feature type="domain" description="RNA polymerase sigma-70 region 2" evidence="5">
    <location>
        <begin position="16"/>
        <end position="80"/>
    </location>
</feature>
<dbReference type="GO" id="GO:0016987">
    <property type="term" value="F:sigma factor activity"/>
    <property type="evidence" value="ECO:0007669"/>
    <property type="project" value="UniProtKB-KW"/>
</dbReference>
<dbReference type="Pfam" id="PF04542">
    <property type="entry name" value="Sigma70_r2"/>
    <property type="match status" value="1"/>
</dbReference>
<sequence length="190" mass="21869">MHLFREGDKDAFEHIYKHFNKRVFFYVRQYLSSITEAQDITSECFFRLWEKKAEFPSLDAVGAFLHVAARNLCFNYLKHAKMAREKEGELLSLLNMPDDNGFKLEELRMQLLNLIAAEVDKLPSKMKKIFLLSYEEGLKPAQIAERLGLQVQTVKNQRLNAVKLIKAALADHPSLLALLLLLESKSPVFG</sequence>
<dbReference type="NCBIfam" id="TIGR02937">
    <property type="entry name" value="sigma70-ECF"/>
    <property type="match status" value="1"/>
</dbReference>
<evidence type="ECO:0000256" key="2">
    <source>
        <dbReference type="ARBA" id="ARBA00023015"/>
    </source>
</evidence>
<reference evidence="7 8" key="1">
    <citation type="submission" date="2019-02" db="EMBL/GenBank/DDBJ databases">
        <title>Genomic Encyclopedia of Type Strains, Phase IV (KMG-IV): sequencing the most valuable type-strain genomes for metagenomic binning, comparative biology and taxonomic classification.</title>
        <authorList>
            <person name="Goeker M."/>
        </authorList>
    </citation>
    <scope>NUCLEOTIDE SEQUENCE [LARGE SCALE GENOMIC DNA]</scope>
    <source>
        <strain evidence="7 8">DSM 18116</strain>
    </source>
</reference>
<dbReference type="Gene3D" id="1.10.1740.10">
    <property type="match status" value="1"/>
</dbReference>
<dbReference type="InterPro" id="IPR013249">
    <property type="entry name" value="RNA_pol_sigma70_r4_t2"/>
</dbReference>
<comment type="caution">
    <text evidence="7">The sequence shown here is derived from an EMBL/GenBank/DDBJ whole genome shotgun (WGS) entry which is preliminary data.</text>
</comment>
<gene>
    <name evidence="7" type="ORF">EV199_1100</name>
</gene>
<dbReference type="InterPro" id="IPR014284">
    <property type="entry name" value="RNA_pol_sigma-70_dom"/>
</dbReference>
<evidence type="ECO:0000256" key="4">
    <source>
        <dbReference type="ARBA" id="ARBA00023163"/>
    </source>
</evidence>
<dbReference type="AlphaFoldDB" id="A0A4Q7N0W2"/>
<dbReference type="Proteomes" id="UP000293874">
    <property type="component" value="Unassembled WGS sequence"/>
</dbReference>
<evidence type="ECO:0000313" key="8">
    <source>
        <dbReference type="Proteomes" id="UP000293874"/>
    </source>
</evidence>
<evidence type="ECO:0000256" key="1">
    <source>
        <dbReference type="ARBA" id="ARBA00010641"/>
    </source>
</evidence>
<dbReference type="InterPro" id="IPR007627">
    <property type="entry name" value="RNA_pol_sigma70_r2"/>
</dbReference>
<keyword evidence="4" id="KW-0804">Transcription</keyword>
<keyword evidence="3" id="KW-0731">Sigma factor</keyword>
<feature type="domain" description="RNA polymerase sigma factor 70 region 4 type 2" evidence="6">
    <location>
        <begin position="114"/>
        <end position="163"/>
    </location>
</feature>
<dbReference type="Pfam" id="PF08281">
    <property type="entry name" value="Sigma70_r4_2"/>
    <property type="match status" value="1"/>
</dbReference>
<evidence type="ECO:0000256" key="3">
    <source>
        <dbReference type="ARBA" id="ARBA00023082"/>
    </source>
</evidence>
<name>A0A4Q7N0W2_9BACT</name>
<evidence type="ECO:0000259" key="5">
    <source>
        <dbReference type="Pfam" id="PF04542"/>
    </source>
</evidence>
<dbReference type="EMBL" id="SGXA01000001">
    <property type="protein sequence ID" value="RZS75237.1"/>
    <property type="molecule type" value="Genomic_DNA"/>
</dbReference>
<dbReference type="PANTHER" id="PTHR43133">
    <property type="entry name" value="RNA POLYMERASE ECF-TYPE SIGMA FACTO"/>
    <property type="match status" value="1"/>
</dbReference>
<keyword evidence="2" id="KW-0805">Transcription regulation</keyword>
<dbReference type="Gene3D" id="1.10.10.10">
    <property type="entry name" value="Winged helix-like DNA-binding domain superfamily/Winged helix DNA-binding domain"/>
    <property type="match status" value="1"/>
</dbReference>
<dbReference type="SUPFAM" id="SSF88946">
    <property type="entry name" value="Sigma2 domain of RNA polymerase sigma factors"/>
    <property type="match status" value="1"/>
</dbReference>
<dbReference type="PANTHER" id="PTHR43133:SF46">
    <property type="entry name" value="RNA POLYMERASE SIGMA-70 FACTOR ECF SUBFAMILY"/>
    <property type="match status" value="1"/>
</dbReference>
<evidence type="ECO:0000259" key="6">
    <source>
        <dbReference type="Pfam" id="PF08281"/>
    </source>
</evidence>
<dbReference type="InterPro" id="IPR039425">
    <property type="entry name" value="RNA_pol_sigma-70-like"/>
</dbReference>
<accession>A0A4Q7N0W2</accession>
<organism evidence="7 8">
    <name type="scientific">Pseudobacter ginsenosidimutans</name>
    <dbReference type="NCBI Taxonomy" id="661488"/>
    <lineage>
        <taxon>Bacteria</taxon>
        <taxon>Pseudomonadati</taxon>
        <taxon>Bacteroidota</taxon>
        <taxon>Chitinophagia</taxon>
        <taxon>Chitinophagales</taxon>
        <taxon>Chitinophagaceae</taxon>
        <taxon>Pseudobacter</taxon>
    </lineage>
</organism>
<comment type="similarity">
    <text evidence="1">Belongs to the sigma-70 factor family. ECF subfamily.</text>
</comment>
<dbReference type="GO" id="GO:0006352">
    <property type="term" value="P:DNA-templated transcription initiation"/>
    <property type="evidence" value="ECO:0007669"/>
    <property type="project" value="InterPro"/>
</dbReference>
<dbReference type="InterPro" id="IPR013325">
    <property type="entry name" value="RNA_pol_sigma_r2"/>
</dbReference>
<proteinExistence type="inferred from homology"/>
<dbReference type="InterPro" id="IPR036388">
    <property type="entry name" value="WH-like_DNA-bd_sf"/>
</dbReference>
<protein>
    <submittedName>
        <fullName evidence="7">RNA polymerase sigma-70 factor (ECF subfamily)</fullName>
    </submittedName>
</protein>